<evidence type="ECO:0000313" key="4">
    <source>
        <dbReference type="Proteomes" id="UP000019365"/>
    </source>
</evidence>
<dbReference type="InterPro" id="IPR013096">
    <property type="entry name" value="Cupin_2"/>
</dbReference>
<proteinExistence type="predicted"/>
<dbReference type="EMBL" id="ATAX01000028">
    <property type="protein sequence ID" value="EWM53189.1"/>
    <property type="molecule type" value="Genomic_DNA"/>
</dbReference>
<dbReference type="Proteomes" id="UP000019365">
    <property type="component" value="Unassembled WGS sequence"/>
</dbReference>
<name>W7UNZ4_RUMFL</name>
<dbReference type="eggNOG" id="COG0662">
    <property type="taxonomic scope" value="Bacteria"/>
</dbReference>
<comment type="caution">
    <text evidence="3">The sequence shown here is derived from an EMBL/GenBank/DDBJ whole genome shotgun (WGS) entry which is preliminary data.</text>
</comment>
<dbReference type="SUPFAM" id="SSF51182">
    <property type="entry name" value="RmlC-like cupins"/>
    <property type="match status" value="1"/>
</dbReference>
<dbReference type="InterPro" id="IPR014710">
    <property type="entry name" value="RmlC-like_jellyroll"/>
</dbReference>
<dbReference type="PANTHER" id="PTHR35848">
    <property type="entry name" value="OXALATE-BINDING PROTEIN"/>
    <property type="match status" value="1"/>
</dbReference>
<sequence length="121" mass="13323">MEFISGSSIVELSNPGVVSRQLLNPENSTSVRVTITEVHLEPGASQPRHTHEASEQIWYATKGSGKLLLADDQTKDFRAGDVVRFADMDVHGLLNDGDIEFVYVSVTAPPINFGYAYKDKK</sequence>
<dbReference type="OrthoDB" id="9797047at2"/>
<dbReference type="InterPro" id="IPR051610">
    <property type="entry name" value="GPI/OXD"/>
</dbReference>
<evidence type="ECO:0000259" key="2">
    <source>
        <dbReference type="Pfam" id="PF07883"/>
    </source>
</evidence>
<evidence type="ECO:0000256" key="1">
    <source>
        <dbReference type="ARBA" id="ARBA00022723"/>
    </source>
</evidence>
<dbReference type="Pfam" id="PF07883">
    <property type="entry name" value="Cupin_2"/>
    <property type="match status" value="1"/>
</dbReference>
<keyword evidence="1" id="KW-0479">Metal-binding</keyword>
<reference evidence="3 4" key="1">
    <citation type="journal article" date="2014" name="PLoS ONE">
        <title>Rumen cellulosomics: divergent fiber-degrading strategies revealed by comparative genome-wide analysis of six ruminococcal strains.</title>
        <authorList>
            <person name="Dassa B."/>
            <person name="Borovok I."/>
            <person name="Ruimy-Israeli V."/>
            <person name="Lamed R."/>
            <person name="Flint H.J."/>
            <person name="Duncan S.H."/>
            <person name="Henrissat B."/>
            <person name="Coutinho P."/>
            <person name="Morrison M."/>
            <person name="Mosoni P."/>
            <person name="Yeoman C.J."/>
            <person name="White B.A."/>
            <person name="Bayer E.A."/>
        </authorList>
    </citation>
    <scope>NUCLEOTIDE SEQUENCE [LARGE SCALE GENOMIC DNA]</scope>
    <source>
        <strain evidence="3 4">007c</strain>
    </source>
</reference>
<keyword evidence="4" id="KW-1185">Reference proteome</keyword>
<dbReference type="AlphaFoldDB" id="W7UNZ4"/>
<dbReference type="InterPro" id="IPR011051">
    <property type="entry name" value="RmlC_Cupin_sf"/>
</dbReference>
<gene>
    <name evidence="3" type="ORF">RF007C_16390</name>
</gene>
<dbReference type="PATRIC" id="fig|1341157.4.peg.2676"/>
<organism evidence="3 4">
    <name type="scientific">Ruminococcus flavefaciens 007c</name>
    <dbReference type="NCBI Taxonomy" id="1341157"/>
    <lineage>
        <taxon>Bacteria</taxon>
        <taxon>Bacillati</taxon>
        <taxon>Bacillota</taxon>
        <taxon>Clostridia</taxon>
        <taxon>Eubacteriales</taxon>
        <taxon>Oscillospiraceae</taxon>
        <taxon>Ruminococcus</taxon>
    </lineage>
</organism>
<protein>
    <submittedName>
        <fullName evidence="3">Cupin</fullName>
    </submittedName>
</protein>
<evidence type="ECO:0000313" key="3">
    <source>
        <dbReference type="EMBL" id="EWM53189.1"/>
    </source>
</evidence>
<accession>W7UNZ4</accession>
<dbReference type="RefSeq" id="WP_037300503.1">
    <property type="nucleotide sequence ID" value="NZ_ATAX01000028.1"/>
</dbReference>
<dbReference type="GO" id="GO:0046872">
    <property type="term" value="F:metal ion binding"/>
    <property type="evidence" value="ECO:0007669"/>
    <property type="project" value="UniProtKB-KW"/>
</dbReference>
<dbReference type="CDD" id="cd02208">
    <property type="entry name" value="cupin_RmlC-like"/>
    <property type="match status" value="1"/>
</dbReference>
<feature type="domain" description="Cupin type-2" evidence="2">
    <location>
        <begin position="37"/>
        <end position="106"/>
    </location>
</feature>
<dbReference type="Gene3D" id="2.60.120.10">
    <property type="entry name" value="Jelly Rolls"/>
    <property type="match status" value="1"/>
</dbReference>